<reference evidence="5 6" key="1">
    <citation type="submission" date="2021-03" db="EMBL/GenBank/DDBJ databases">
        <title>novel species isolated from a fishpond in China.</title>
        <authorList>
            <person name="Lu H."/>
            <person name="Cai Z."/>
        </authorList>
    </citation>
    <scope>NUCLEOTIDE SEQUENCE [LARGE SCALE GENOMIC DNA]</scope>
    <source>
        <strain evidence="5 6">YJ13C</strain>
    </source>
</reference>
<gene>
    <name evidence="5" type="ORF">J0A69_12930</name>
</gene>
<dbReference type="Proteomes" id="UP000664480">
    <property type="component" value="Unassembled WGS sequence"/>
</dbReference>
<evidence type="ECO:0000259" key="4">
    <source>
        <dbReference type="Pfam" id="PF00535"/>
    </source>
</evidence>
<keyword evidence="6" id="KW-1185">Reference proteome</keyword>
<protein>
    <submittedName>
        <fullName evidence="5">Glycosyltransferase family 2 protein</fullName>
    </submittedName>
</protein>
<keyword evidence="2" id="KW-0328">Glycosyltransferase</keyword>
<dbReference type="InterPro" id="IPR029044">
    <property type="entry name" value="Nucleotide-diphossugar_trans"/>
</dbReference>
<dbReference type="Gene3D" id="3.90.550.10">
    <property type="entry name" value="Spore Coat Polysaccharide Biosynthesis Protein SpsA, Chain A"/>
    <property type="match status" value="1"/>
</dbReference>
<evidence type="ECO:0000256" key="2">
    <source>
        <dbReference type="ARBA" id="ARBA00022676"/>
    </source>
</evidence>
<evidence type="ECO:0000256" key="1">
    <source>
        <dbReference type="ARBA" id="ARBA00006739"/>
    </source>
</evidence>
<name>A0ABS3CHW7_9BACT</name>
<dbReference type="InterPro" id="IPR001173">
    <property type="entry name" value="Glyco_trans_2-like"/>
</dbReference>
<dbReference type="RefSeq" id="WP_206587025.1">
    <property type="nucleotide sequence ID" value="NZ_JAFKCU010000003.1"/>
</dbReference>
<dbReference type="SUPFAM" id="SSF53448">
    <property type="entry name" value="Nucleotide-diphospho-sugar transferases"/>
    <property type="match status" value="1"/>
</dbReference>
<evidence type="ECO:0000313" key="6">
    <source>
        <dbReference type="Proteomes" id="UP000664480"/>
    </source>
</evidence>
<feature type="domain" description="Glycosyltransferase 2-like" evidence="4">
    <location>
        <begin position="5"/>
        <end position="169"/>
    </location>
</feature>
<comment type="caution">
    <text evidence="5">The sequence shown here is derived from an EMBL/GenBank/DDBJ whole genome shotgun (WGS) entry which is preliminary data.</text>
</comment>
<dbReference type="EMBL" id="JAFKCU010000003">
    <property type="protein sequence ID" value="MBN7816345.1"/>
    <property type="molecule type" value="Genomic_DNA"/>
</dbReference>
<sequence>MKIAIIITCYNRKEKTKNCLMNLFSQELPSNAKLQVFLCDDGSIDGTSEMLAKEFPNVSIVKGNGNLYWNGGMELAWQEAIKKDEFDFFIWLNDDTYLLPNALVKIFEDYKKTNSESIITAACKIPNSMEFSYGGWSGFGPIKPNGQPQQVVLISGNFVLIPKEVVETIGTLSPRFTHYLGDYDYGLRAIEAGFQCYTSSEYIAECHTNPLPYWGNPKNTFSKRWKMLHDVKGQAFSEYLYFKFRHYGFTIGMKTFFDTYSKLLSPNGYTNFRNFFRNRILRKSY</sequence>
<dbReference type="PANTHER" id="PTHR43179:SF12">
    <property type="entry name" value="GALACTOFURANOSYLTRANSFERASE GLFT2"/>
    <property type="match status" value="1"/>
</dbReference>
<evidence type="ECO:0000256" key="3">
    <source>
        <dbReference type="ARBA" id="ARBA00022679"/>
    </source>
</evidence>
<accession>A0ABS3CHW7</accession>
<proteinExistence type="inferred from homology"/>
<evidence type="ECO:0000313" key="5">
    <source>
        <dbReference type="EMBL" id="MBN7816345.1"/>
    </source>
</evidence>
<comment type="similarity">
    <text evidence="1">Belongs to the glycosyltransferase 2 family.</text>
</comment>
<organism evidence="5 6">
    <name type="scientific">Algoriphagus pacificus</name>
    <dbReference type="NCBI Taxonomy" id="2811234"/>
    <lineage>
        <taxon>Bacteria</taxon>
        <taxon>Pseudomonadati</taxon>
        <taxon>Bacteroidota</taxon>
        <taxon>Cytophagia</taxon>
        <taxon>Cytophagales</taxon>
        <taxon>Cyclobacteriaceae</taxon>
        <taxon>Algoriphagus</taxon>
    </lineage>
</organism>
<dbReference type="PANTHER" id="PTHR43179">
    <property type="entry name" value="RHAMNOSYLTRANSFERASE WBBL"/>
    <property type="match status" value="1"/>
</dbReference>
<keyword evidence="3" id="KW-0808">Transferase</keyword>
<dbReference type="Pfam" id="PF00535">
    <property type="entry name" value="Glycos_transf_2"/>
    <property type="match status" value="1"/>
</dbReference>